<protein>
    <submittedName>
        <fullName evidence="2">Uncharacterized protein</fullName>
    </submittedName>
</protein>
<keyword evidence="1" id="KW-0732">Signal</keyword>
<keyword evidence="3" id="KW-1185">Reference proteome</keyword>
<proteinExistence type="predicted"/>
<reference evidence="2 3" key="1">
    <citation type="submission" date="2024-04" db="EMBL/GenBank/DDBJ databases">
        <title>Phyllosticta paracitricarpa is synonymous to the EU quarantine fungus P. citricarpa based on phylogenomic analyses.</title>
        <authorList>
            <consortium name="Lawrence Berkeley National Laboratory"/>
            <person name="Van ingen-buijs V.A."/>
            <person name="Van westerhoven A.C."/>
            <person name="Haridas S."/>
            <person name="Skiadas P."/>
            <person name="Martin F."/>
            <person name="Groenewald J.Z."/>
            <person name="Crous P.W."/>
            <person name="Seidl M.F."/>
        </authorList>
    </citation>
    <scope>NUCLEOTIDE SEQUENCE [LARGE SCALE GENOMIC DNA]</scope>
    <source>
        <strain evidence="2 3">CPC 17464</strain>
    </source>
</reference>
<dbReference type="Proteomes" id="UP001360953">
    <property type="component" value="Unassembled WGS sequence"/>
</dbReference>
<gene>
    <name evidence="2" type="ORF">J3D65DRAFT_667509</name>
</gene>
<name>A0ABR1LSL8_9PEZI</name>
<accession>A0ABR1LSL8</accession>
<feature type="chain" id="PRO_5047521701" evidence="1">
    <location>
        <begin position="23"/>
        <end position="135"/>
    </location>
</feature>
<dbReference type="GeneID" id="92035929"/>
<evidence type="ECO:0000313" key="2">
    <source>
        <dbReference type="EMBL" id="KAK7536777.1"/>
    </source>
</evidence>
<comment type="caution">
    <text evidence="2">The sequence shown here is derived from an EMBL/GenBank/DDBJ whole genome shotgun (WGS) entry which is preliminary data.</text>
</comment>
<dbReference type="RefSeq" id="XP_066654928.1">
    <property type="nucleotide sequence ID" value="XM_066803023.1"/>
</dbReference>
<organism evidence="2 3">
    <name type="scientific">Phyllosticta citribraziliensis</name>
    <dbReference type="NCBI Taxonomy" id="989973"/>
    <lineage>
        <taxon>Eukaryota</taxon>
        <taxon>Fungi</taxon>
        <taxon>Dikarya</taxon>
        <taxon>Ascomycota</taxon>
        <taxon>Pezizomycotina</taxon>
        <taxon>Dothideomycetes</taxon>
        <taxon>Dothideomycetes incertae sedis</taxon>
        <taxon>Botryosphaeriales</taxon>
        <taxon>Phyllostictaceae</taxon>
        <taxon>Phyllosticta</taxon>
    </lineage>
</organism>
<evidence type="ECO:0000256" key="1">
    <source>
        <dbReference type="SAM" id="SignalP"/>
    </source>
</evidence>
<sequence length="135" mass="14263">MHFVQLFTTVAVFLGLASTGLAAPSENNGVLRTRQNGLRGCIGGAISCEYPKGRCAVICSADGSSLSSVCQCPDGQADNPYTGAQCIDPRELRGASSTEDNLDVPKAGDEKLNIGIRMLKSDNLKADLCSQRLRN</sequence>
<evidence type="ECO:0000313" key="3">
    <source>
        <dbReference type="Proteomes" id="UP001360953"/>
    </source>
</evidence>
<dbReference type="EMBL" id="JBBPEH010000006">
    <property type="protein sequence ID" value="KAK7536777.1"/>
    <property type="molecule type" value="Genomic_DNA"/>
</dbReference>
<feature type="signal peptide" evidence="1">
    <location>
        <begin position="1"/>
        <end position="22"/>
    </location>
</feature>